<organism evidence="5 6">
    <name type="scientific">Globisporangium ultimum (strain ATCC 200006 / CBS 805.95 / DAOM BR144)</name>
    <name type="common">Pythium ultimum</name>
    <dbReference type="NCBI Taxonomy" id="431595"/>
    <lineage>
        <taxon>Eukaryota</taxon>
        <taxon>Sar</taxon>
        <taxon>Stramenopiles</taxon>
        <taxon>Oomycota</taxon>
        <taxon>Peronosporomycetes</taxon>
        <taxon>Pythiales</taxon>
        <taxon>Pythiaceae</taxon>
        <taxon>Globisporangium</taxon>
    </lineage>
</organism>
<dbReference type="AlphaFoldDB" id="K3X7F4"/>
<proteinExistence type="predicted"/>
<dbReference type="EMBL" id="GL376577">
    <property type="status" value="NOT_ANNOTATED_CDS"/>
    <property type="molecule type" value="Genomic_DNA"/>
</dbReference>
<dbReference type="VEuPathDB" id="FungiDB:PYU1_G013126"/>
<reference evidence="5" key="3">
    <citation type="submission" date="2015-02" db="UniProtKB">
        <authorList>
            <consortium name="EnsemblProtists"/>
        </authorList>
    </citation>
    <scope>IDENTIFICATION</scope>
    <source>
        <strain evidence="5">DAOM BR144</strain>
    </source>
</reference>
<keyword evidence="6" id="KW-1185">Reference proteome</keyword>
<dbReference type="Pfam" id="PF20147">
    <property type="entry name" value="Crinkler"/>
    <property type="match status" value="1"/>
</dbReference>
<evidence type="ECO:0000313" key="6">
    <source>
        <dbReference type="Proteomes" id="UP000019132"/>
    </source>
</evidence>
<reference evidence="6" key="2">
    <citation type="submission" date="2010-04" db="EMBL/GenBank/DDBJ databases">
        <authorList>
            <person name="Buell R."/>
            <person name="Hamilton J."/>
            <person name="Hostetler J."/>
        </authorList>
    </citation>
    <scope>NUCLEOTIDE SEQUENCE [LARGE SCALE GENOMIC DNA]</scope>
    <source>
        <strain evidence="6">DAOM:BR144</strain>
    </source>
</reference>
<reference evidence="6" key="1">
    <citation type="journal article" date="2010" name="Genome Biol.">
        <title>Genome sequence of the necrotrophic plant pathogen Pythium ultimum reveals original pathogenicity mechanisms and effector repertoire.</title>
        <authorList>
            <person name="Levesque C.A."/>
            <person name="Brouwer H."/>
            <person name="Cano L."/>
            <person name="Hamilton J.P."/>
            <person name="Holt C."/>
            <person name="Huitema E."/>
            <person name="Raffaele S."/>
            <person name="Robideau G.P."/>
            <person name="Thines M."/>
            <person name="Win J."/>
            <person name="Zerillo M.M."/>
            <person name="Beakes G.W."/>
            <person name="Boore J.L."/>
            <person name="Busam D."/>
            <person name="Dumas B."/>
            <person name="Ferriera S."/>
            <person name="Fuerstenberg S.I."/>
            <person name="Gachon C.M."/>
            <person name="Gaulin E."/>
            <person name="Govers F."/>
            <person name="Grenville-Briggs L."/>
            <person name="Horner N."/>
            <person name="Hostetler J."/>
            <person name="Jiang R.H."/>
            <person name="Johnson J."/>
            <person name="Krajaejun T."/>
            <person name="Lin H."/>
            <person name="Meijer H.J."/>
            <person name="Moore B."/>
            <person name="Morris P."/>
            <person name="Phuntmart V."/>
            <person name="Puiu D."/>
            <person name="Shetty J."/>
            <person name="Stajich J.E."/>
            <person name="Tripathy S."/>
            <person name="Wawra S."/>
            <person name="van West P."/>
            <person name="Whitty B.R."/>
            <person name="Coutinho P.M."/>
            <person name="Henrissat B."/>
            <person name="Martin F."/>
            <person name="Thomas P.D."/>
            <person name="Tyler B.M."/>
            <person name="De Vries R.P."/>
            <person name="Kamoun S."/>
            <person name="Yandell M."/>
            <person name="Tisserat N."/>
            <person name="Buell C.R."/>
        </authorList>
    </citation>
    <scope>NUCLEOTIDE SEQUENCE</scope>
    <source>
        <strain evidence="6">DAOM:BR144</strain>
    </source>
</reference>
<protein>
    <recommendedName>
        <fullName evidence="4">Crinkler effector protein N-terminal domain-containing protein</fullName>
    </recommendedName>
</protein>
<dbReference type="HOGENOM" id="CLU_114740_3_0_1"/>
<evidence type="ECO:0000256" key="2">
    <source>
        <dbReference type="ARBA" id="ARBA00004613"/>
    </source>
</evidence>
<accession>K3X7F4</accession>
<name>K3X7F4_GLOUD</name>
<evidence type="ECO:0000313" key="5">
    <source>
        <dbReference type="EnsemblProtists" id="PYU1_T013153"/>
    </source>
</evidence>
<evidence type="ECO:0000256" key="3">
    <source>
        <dbReference type="ARBA" id="ARBA00022525"/>
    </source>
</evidence>
<dbReference type="GO" id="GO:0043657">
    <property type="term" value="C:host cell"/>
    <property type="evidence" value="ECO:0007669"/>
    <property type="project" value="UniProtKB-SubCell"/>
</dbReference>
<dbReference type="Proteomes" id="UP000019132">
    <property type="component" value="Unassembled WGS sequence"/>
</dbReference>
<feature type="domain" description="Crinkler effector protein N-terminal" evidence="4">
    <location>
        <begin position="2"/>
        <end position="72"/>
    </location>
</feature>
<keyword evidence="3" id="KW-0964">Secreted</keyword>
<dbReference type="InParanoid" id="K3X7F4"/>
<evidence type="ECO:0000259" key="4">
    <source>
        <dbReference type="Pfam" id="PF20147"/>
    </source>
</evidence>
<dbReference type="EnsemblProtists" id="PYU1_T013153">
    <property type="protein sequence ID" value="PYU1_T013153"/>
    <property type="gene ID" value="PYU1_G013126"/>
</dbReference>
<sequence length="93" mass="10250">MVELICTLVGAKLAPFAVDVETSGTVDVLTEVIKQELRGEVKICKTSDLALYLARRVQGNKIAWLNDDDAAALELRRGGVPREIKAIIEDKRE</sequence>
<dbReference type="InterPro" id="IPR045379">
    <property type="entry name" value="Crinkler_N"/>
</dbReference>
<comment type="subcellular location">
    <subcellularLocation>
        <location evidence="1">Host cell</location>
    </subcellularLocation>
    <subcellularLocation>
        <location evidence="2">Secreted</location>
    </subcellularLocation>
</comment>
<dbReference type="GO" id="GO:0005576">
    <property type="term" value="C:extracellular region"/>
    <property type="evidence" value="ECO:0007669"/>
    <property type="project" value="UniProtKB-SubCell"/>
</dbReference>
<evidence type="ECO:0000256" key="1">
    <source>
        <dbReference type="ARBA" id="ARBA00004340"/>
    </source>
</evidence>